<reference evidence="1" key="1">
    <citation type="journal article" date="2015" name="Nature">
        <title>Complex archaea that bridge the gap between prokaryotes and eukaryotes.</title>
        <authorList>
            <person name="Spang A."/>
            <person name="Saw J.H."/>
            <person name="Jorgensen S.L."/>
            <person name="Zaremba-Niedzwiedzka K."/>
            <person name="Martijn J."/>
            <person name="Lind A.E."/>
            <person name="van Eijk R."/>
            <person name="Schleper C."/>
            <person name="Guy L."/>
            <person name="Ettema T.J."/>
        </authorList>
    </citation>
    <scope>NUCLEOTIDE SEQUENCE</scope>
</reference>
<organism evidence="1">
    <name type="scientific">marine sediment metagenome</name>
    <dbReference type="NCBI Taxonomy" id="412755"/>
    <lineage>
        <taxon>unclassified sequences</taxon>
        <taxon>metagenomes</taxon>
        <taxon>ecological metagenomes</taxon>
    </lineage>
</organism>
<gene>
    <name evidence="1" type="ORF">LCGC14_1805220</name>
</gene>
<protein>
    <submittedName>
        <fullName evidence="1">Uncharacterized protein</fullName>
    </submittedName>
</protein>
<sequence length="68" mass="7483">MTMSDKSVETAEAIAILVGLAATATVTEVMVESDPERFGPQRAREMAAFDRFEEFLQVHLYGDCKPCA</sequence>
<proteinExistence type="predicted"/>
<dbReference type="EMBL" id="LAZR01017453">
    <property type="protein sequence ID" value="KKM00361.1"/>
    <property type="molecule type" value="Genomic_DNA"/>
</dbReference>
<dbReference type="AlphaFoldDB" id="A0A0F9J370"/>
<comment type="caution">
    <text evidence="1">The sequence shown here is derived from an EMBL/GenBank/DDBJ whole genome shotgun (WGS) entry which is preliminary data.</text>
</comment>
<evidence type="ECO:0000313" key="1">
    <source>
        <dbReference type="EMBL" id="KKM00361.1"/>
    </source>
</evidence>
<accession>A0A0F9J370</accession>
<name>A0A0F9J370_9ZZZZ</name>